<gene>
    <name evidence="14" type="ORF">B0T11DRAFT_278435</name>
</gene>
<dbReference type="Pfam" id="PF20979">
    <property type="entry name" value="Arginosuc_syn_C"/>
    <property type="match status" value="1"/>
</dbReference>
<dbReference type="InterPro" id="IPR048267">
    <property type="entry name" value="Arginosuc_syn_N"/>
</dbReference>
<feature type="domain" description="Arginosuccinate synthase C-terminal" evidence="13">
    <location>
        <begin position="180"/>
        <end position="401"/>
    </location>
</feature>
<protein>
    <recommendedName>
        <fullName evidence="4">Argininosuccinate synthase</fullName>
        <ecNumber evidence="3">6.3.4.5</ecNumber>
    </recommendedName>
    <alternativeName>
        <fullName evidence="10">Citrulline--aspartate ligase</fullName>
    </alternativeName>
</protein>
<evidence type="ECO:0000256" key="6">
    <source>
        <dbReference type="ARBA" id="ARBA00022598"/>
    </source>
</evidence>
<evidence type="ECO:0000256" key="4">
    <source>
        <dbReference type="ARBA" id="ARBA00014810"/>
    </source>
</evidence>
<dbReference type="FunFam" id="3.90.1260.10:FF:000003">
    <property type="entry name" value="Argininosuccinate synthase"/>
    <property type="match status" value="1"/>
</dbReference>
<evidence type="ECO:0000256" key="9">
    <source>
        <dbReference type="ARBA" id="ARBA00022840"/>
    </source>
</evidence>
<proteinExistence type="inferred from homology"/>
<dbReference type="SUPFAM" id="SSF52402">
    <property type="entry name" value="Adenine nucleotide alpha hydrolases-like"/>
    <property type="match status" value="1"/>
</dbReference>
<comment type="caution">
    <text evidence="14">The sequence shown here is derived from an EMBL/GenBank/DDBJ whole genome shotgun (WGS) entry which is preliminary data.</text>
</comment>
<dbReference type="Pfam" id="PF00764">
    <property type="entry name" value="Arginosuc_synth"/>
    <property type="match status" value="1"/>
</dbReference>
<evidence type="ECO:0000256" key="11">
    <source>
        <dbReference type="ARBA" id="ARBA00060987"/>
    </source>
</evidence>
<dbReference type="InterPro" id="IPR024074">
    <property type="entry name" value="AS_cat/multimer_dom_body"/>
</dbReference>
<dbReference type="PANTHER" id="PTHR11587:SF2">
    <property type="entry name" value="ARGININOSUCCINATE SYNTHASE"/>
    <property type="match status" value="1"/>
</dbReference>
<dbReference type="InterPro" id="IPR023434">
    <property type="entry name" value="Arginosuc_synth_type_1_subfam"/>
</dbReference>
<dbReference type="AlphaFoldDB" id="A0A8K0TPX0"/>
<sequence length="412" mass="45916">MAGSKGKVCLAYSGGLDTSTILAWLLEQDYEVVCYLANVGQEEDWAAVEKKALQIGATKMIIDDLRKVFVDELCWKAVQCNAIYEDQYLLGTSLARPVIARGMMKAAQQEACDFVSHGCTGKGNDQVRFELAYLTINPSIKVIAPWRDPLFFNRFQGRNDLLDYAAEKGIPVSQTKAKPYSTDDNIAHCSYEAGILEDPNTTPPDDMWTRTVSPMKAPDTPYDISIHFDKGLPVKVVTPEKTVTESVELFNLLNALGKEHGIGRVDIVENRFIGLKSRGCYDSPAMTILRLAHISIEGLVLDGRVRSLRDNLSKQWSELLYNGLYFSPERAFLQPSLDFSQERVNGEVRLRLYKGAAYVLGRSSSEKLYSEEDASMDSLTTFDPSETTGFITINAIRLKKYGLQMAEAGVEL</sequence>
<evidence type="ECO:0000256" key="1">
    <source>
        <dbReference type="ARBA" id="ARBA00004967"/>
    </source>
</evidence>
<evidence type="ECO:0000256" key="8">
    <source>
        <dbReference type="ARBA" id="ARBA00022741"/>
    </source>
</evidence>
<evidence type="ECO:0000259" key="12">
    <source>
        <dbReference type="Pfam" id="PF00764"/>
    </source>
</evidence>
<dbReference type="PROSITE" id="PS00564">
    <property type="entry name" value="ARGININOSUCCIN_SYN_1"/>
    <property type="match status" value="1"/>
</dbReference>
<evidence type="ECO:0000256" key="3">
    <source>
        <dbReference type="ARBA" id="ARBA00012286"/>
    </source>
</evidence>
<organism evidence="14 15">
    <name type="scientific">Plectosphaerella cucumerina</name>
    <dbReference type="NCBI Taxonomy" id="40658"/>
    <lineage>
        <taxon>Eukaryota</taxon>
        <taxon>Fungi</taxon>
        <taxon>Dikarya</taxon>
        <taxon>Ascomycota</taxon>
        <taxon>Pezizomycotina</taxon>
        <taxon>Sordariomycetes</taxon>
        <taxon>Hypocreomycetidae</taxon>
        <taxon>Glomerellales</taxon>
        <taxon>Plectosphaerellaceae</taxon>
        <taxon>Plectosphaerella</taxon>
    </lineage>
</organism>
<dbReference type="PANTHER" id="PTHR11587">
    <property type="entry name" value="ARGININOSUCCINATE SYNTHASE"/>
    <property type="match status" value="1"/>
</dbReference>
<dbReference type="InterPro" id="IPR001518">
    <property type="entry name" value="Arginosuc_synth"/>
</dbReference>
<keyword evidence="9" id="KW-0067">ATP-binding</keyword>
<dbReference type="CDD" id="cd01999">
    <property type="entry name" value="ASS"/>
    <property type="match status" value="1"/>
</dbReference>
<keyword evidence="15" id="KW-1185">Reference proteome</keyword>
<dbReference type="GO" id="GO:0006526">
    <property type="term" value="P:L-arginine biosynthetic process"/>
    <property type="evidence" value="ECO:0007669"/>
    <property type="project" value="UniProtKB-UniPathway"/>
</dbReference>
<dbReference type="GO" id="GO:0005524">
    <property type="term" value="F:ATP binding"/>
    <property type="evidence" value="ECO:0007669"/>
    <property type="project" value="UniProtKB-KW"/>
</dbReference>
<dbReference type="SUPFAM" id="SSF69864">
    <property type="entry name" value="Argininosuccinate synthetase, C-terminal domain"/>
    <property type="match status" value="1"/>
</dbReference>
<accession>A0A8K0TPX0</accession>
<dbReference type="Gene3D" id="3.40.50.620">
    <property type="entry name" value="HUPs"/>
    <property type="match status" value="1"/>
</dbReference>
<reference evidence="14" key="1">
    <citation type="journal article" date="2021" name="Nat. Commun.">
        <title>Genetic determinants of endophytism in the Arabidopsis root mycobiome.</title>
        <authorList>
            <person name="Mesny F."/>
            <person name="Miyauchi S."/>
            <person name="Thiergart T."/>
            <person name="Pickel B."/>
            <person name="Atanasova L."/>
            <person name="Karlsson M."/>
            <person name="Huettel B."/>
            <person name="Barry K.W."/>
            <person name="Haridas S."/>
            <person name="Chen C."/>
            <person name="Bauer D."/>
            <person name="Andreopoulos W."/>
            <person name="Pangilinan J."/>
            <person name="LaButti K."/>
            <person name="Riley R."/>
            <person name="Lipzen A."/>
            <person name="Clum A."/>
            <person name="Drula E."/>
            <person name="Henrissat B."/>
            <person name="Kohler A."/>
            <person name="Grigoriev I.V."/>
            <person name="Martin F.M."/>
            <person name="Hacquard S."/>
        </authorList>
    </citation>
    <scope>NUCLEOTIDE SEQUENCE</scope>
    <source>
        <strain evidence="14">MPI-CAGE-AT-0016</strain>
    </source>
</reference>
<comment type="pathway">
    <text evidence="1">Amino-acid biosynthesis; L-arginine biosynthesis; L-arginine from L-ornithine and carbamoyl phosphate: step 2/3.</text>
</comment>
<dbReference type="InterPro" id="IPR018223">
    <property type="entry name" value="Arginosuc_synth_CS"/>
</dbReference>
<evidence type="ECO:0000256" key="5">
    <source>
        <dbReference type="ARBA" id="ARBA00022571"/>
    </source>
</evidence>
<dbReference type="HAMAP" id="MF_00005">
    <property type="entry name" value="Arg_succ_synth_type1"/>
    <property type="match status" value="1"/>
</dbReference>
<dbReference type="InterPro" id="IPR014729">
    <property type="entry name" value="Rossmann-like_a/b/a_fold"/>
</dbReference>
<dbReference type="UniPathway" id="UPA00068">
    <property type="reaction ID" value="UER00113"/>
</dbReference>
<keyword evidence="5" id="KW-0055">Arginine biosynthesis</keyword>
<keyword evidence="7" id="KW-0028">Amino-acid biosynthesis</keyword>
<dbReference type="Proteomes" id="UP000813385">
    <property type="component" value="Unassembled WGS sequence"/>
</dbReference>
<evidence type="ECO:0000256" key="7">
    <source>
        <dbReference type="ARBA" id="ARBA00022605"/>
    </source>
</evidence>
<dbReference type="GO" id="GO:0000050">
    <property type="term" value="P:urea cycle"/>
    <property type="evidence" value="ECO:0007669"/>
    <property type="project" value="TreeGrafter"/>
</dbReference>
<dbReference type="InterPro" id="IPR048268">
    <property type="entry name" value="Arginosuc_syn_C"/>
</dbReference>
<dbReference type="OrthoDB" id="1688907at2759"/>
<dbReference type="FunFam" id="3.40.50.620:FF:000019">
    <property type="entry name" value="Argininosuccinate synthase"/>
    <property type="match status" value="1"/>
</dbReference>
<comment type="subunit">
    <text evidence="2">Homotetramer.</text>
</comment>
<name>A0A8K0TPX0_9PEZI</name>
<dbReference type="EMBL" id="JAGPXD010000002">
    <property type="protein sequence ID" value="KAH7369220.1"/>
    <property type="molecule type" value="Genomic_DNA"/>
</dbReference>
<dbReference type="GO" id="GO:0000053">
    <property type="term" value="P:argininosuccinate metabolic process"/>
    <property type="evidence" value="ECO:0007669"/>
    <property type="project" value="TreeGrafter"/>
</dbReference>
<evidence type="ECO:0000259" key="13">
    <source>
        <dbReference type="Pfam" id="PF20979"/>
    </source>
</evidence>
<evidence type="ECO:0000313" key="15">
    <source>
        <dbReference type="Proteomes" id="UP000813385"/>
    </source>
</evidence>
<feature type="domain" description="Arginosuccinate synthase-like N-terminal" evidence="12">
    <location>
        <begin position="7"/>
        <end position="171"/>
    </location>
</feature>
<dbReference type="Gene3D" id="3.90.1260.10">
    <property type="entry name" value="Argininosuccinate synthetase, chain A, domain 2"/>
    <property type="match status" value="1"/>
</dbReference>
<keyword evidence="8" id="KW-0547">Nucleotide-binding</keyword>
<comment type="similarity">
    <text evidence="11">Belongs to the argininosuccinate synthase family. Type 1 subfamily.</text>
</comment>
<dbReference type="GO" id="GO:0004055">
    <property type="term" value="F:argininosuccinate synthase activity"/>
    <property type="evidence" value="ECO:0007669"/>
    <property type="project" value="UniProtKB-EC"/>
</dbReference>
<dbReference type="NCBIfam" id="NF001770">
    <property type="entry name" value="PRK00509.1"/>
    <property type="match status" value="1"/>
</dbReference>
<evidence type="ECO:0000256" key="2">
    <source>
        <dbReference type="ARBA" id="ARBA00011881"/>
    </source>
</evidence>
<evidence type="ECO:0000256" key="10">
    <source>
        <dbReference type="ARBA" id="ARBA00029916"/>
    </source>
</evidence>
<keyword evidence="6" id="KW-0436">Ligase</keyword>
<evidence type="ECO:0000313" key="14">
    <source>
        <dbReference type="EMBL" id="KAH7369220.1"/>
    </source>
</evidence>
<dbReference type="NCBIfam" id="TIGR00032">
    <property type="entry name" value="argG"/>
    <property type="match status" value="1"/>
</dbReference>
<dbReference type="PROSITE" id="PS00565">
    <property type="entry name" value="ARGININOSUCCIN_SYN_2"/>
    <property type="match status" value="1"/>
</dbReference>
<dbReference type="EC" id="6.3.4.5" evidence="3"/>
<dbReference type="GO" id="GO:0005737">
    <property type="term" value="C:cytoplasm"/>
    <property type="evidence" value="ECO:0007669"/>
    <property type="project" value="TreeGrafter"/>
</dbReference>